<dbReference type="AlphaFoldDB" id="A0A815MEG2"/>
<protein>
    <submittedName>
        <fullName evidence="2">Uncharacterized protein</fullName>
    </submittedName>
</protein>
<dbReference type="InterPro" id="IPR017853">
    <property type="entry name" value="GH"/>
</dbReference>
<dbReference type="EMBL" id="CAJNOJ010000367">
    <property type="protein sequence ID" value="CAF1419516.1"/>
    <property type="molecule type" value="Genomic_DNA"/>
</dbReference>
<gene>
    <name evidence="2" type="ORF">EDS130_LOCUS37360</name>
</gene>
<accession>A0A815MEG2</accession>
<organism evidence="2 3">
    <name type="scientific">Adineta ricciae</name>
    <name type="common">Rotifer</name>
    <dbReference type="NCBI Taxonomy" id="249248"/>
    <lineage>
        <taxon>Eukaryota</taxon>
        <taxon>Metazoa</taxon>
        <taxon>Spiralia</taxon>
        <taxon>Gnathifera</taxon>
        <taxon>Rotifera</taxon>
        <taxon>Eurotatoria</taxon>
        <taxon>Bdelloidea</taxon>
        <taxon>Adinetida</taxon>
        <taxon>Adinetidae</taxon>
        <taxon>Adineta</taxon>
    </lineage>
</organism>
<sequence>MMMMHLLLLFVLIVECSSWGNINVSVDQKGGYQISIGDRVWLRSARTAIHVDNKWYSSDDDSLPLINITSGSGFDPQLGDYRDFQLNYDLARGGIHTIIVGHIRDWYSISGISFHLDTGDQILTNTVPLGMNDIRTVFPSFHIEQIDDGDQRGYFTFEGEMAGDDKKHAGRWISSSQIVESGIESGPIVIFNLTQQGEGDLLILSPFSQFMSSSFVQTNTSTLEYGVLGSILSIPSNYNHSMMVFYSPNGINLGIREWGQMMQKEYNRTQKYRSADLTINYLGYYTDNGGYYYYNTEKGVNYEETMVDIRQRLALPIHYLQLDSWWYFKGAGDGVSKWIARPDIFPDGLVNLHRRLNIRLSTSFASNKQTIEYIKNQTICCT</sequence>
<keyword evidence="1" id="KW-0732">Signal</keyword>
<evidence type="ECO:0000313" key="2">
    <source>
        <dbReference type="EMBL" id="CAF1419516.1"/>
    </source>
</evidence>
<comment type="caution">
    <text evidence="2">The sequence shown here is derived from an EMBL/GenBank/DDBJ whole genome shotgun (WGS) entry which is preliminary data.</text>
</comment>
<dbReference type="Proteomes" id="UP000663852">
    <property type="component" value="Unassembled WGS sequence"/>
</dbReference>
<evidence type="ECO:0000313" key="3">
    <source>
        <dbReference type="Proteomes" id="UP000663852"/>
    </source>
</evidence>
<dbReference type="OrthoDB" id="41905at2759"/>
<reference evidence="2" key="1">
    <citation type="submission" date="2021-02" db="EMBL/GenBank/DDBJ databases">
        <authorList>
            <person name="Nowell W R."/>
        </authorList>
    </citation>
    <scope>NUCLEOTIDE SEQUENCE</scope>
</reference>
<feature type="signal peptide" evidence="1">
    <location>
        <begin position="1"/>
        <end position="18"/>
    </location>
</feature>
<name>A0A815MEG2_ADIRI</name>
<dbReference type="SUPFAM" id="SSF51445">
    <property type="entry name" value="(Trans)glycosidases"/>
    <property type="match status" value="1"/>
</dbReference>
<evidence type="ECO:0000256" key="1">
    <source>
        <dbReference type="SAM" id="SignalP"/>
    </source>
</evidence>
<feature type="chain" id="PRO_5032710263" evidence="1">
    <location>
        <begin position="19"/>
        <end position="382"/>
    </location>
</feature>
<proteinExistence type="predicted"/>